<dbReference type="PROSITE" id="PS50062">
    <property type="entry name" value="BCL2_FAMILY"/>
    <property type="match status" value="1"/>
</dbReference>
<feature type="transmembrane region" description="Helical" evidence="4">
    <location>
        <begin position="209"/>
        <end position="227"/>
    </location>
</feature>
<reference evidence="6 7" key="1">
    <citation type="submission" date="2015-07" db="EMBL/GenBank/DDBJ databases">
        <title>The genome of Habropoda laboriosa.</title>
        <authorList>
            <person name="Pan H."/>
            <person name="Kapheim K."/>
        </authorList>
    </citation>
    <scope>NUCLEOTIDE SEQUENCE [LARGE SCALE GENOMIC DNA]</scope>
    <source>
        <strain evidence="6">0110345459</strain>
    </source>
</reference>
<keyword evidence="7" id="KW-1185">Reference proteome</keyword>
<keyword evidence="4" id="KW-0812">Transmembrane</keyword>
<keyword evidence="4" id="KW-1133">Transmembrane helix</keyword>
<dbReference type="EMBL" id="KQ414624">
    <property type="protein sequence ID" value="KOC67544.1"/>
    <property type="molecule type" value="Genomic_DNA"/>
</dbReference>
<dbReference type="GO" id="GO:0001836">
    <property type="term" value="P:release of cytochrome c from mitochondria"/>
    <property type="evidence" value="ECO:0007669"/>
    <property type="project" value="TreeGrafter"/>
</dbReference>
<evidence type="ECO:0000259" key="5">
    <source>
        <dbReference type="SMART" id="SM00337"/>
    </source>
</evidence>
<dbReference type="Gene3D" id="1.10.437.10">
    <property type="entry name" value="Blc2-like"/>
    <property type="match status" value="1"/>
</dbReference>
<dbReference type="AlphaFoldDB" id="A0A0L7R9N7"/>
<evidence type="ECO:0000256" key="2">
    <source>
        <dbReference type="ARBA" id="ARBA00022703"/>
    </source>
</evidence>
<proteinExistence type="inferred from homology"/>
<evidence type="ECO:0000256" key="3">
    <source>
        <dbReference type="SAM" id="MobiDB-lite"/>
    </source>
</evidence>
<dbReference type="GO" id="GO:0042981">
    <property type="term" value="P:regulation of apoptotic process"/>
    <property type="evidence" value="ECO:0007669"/>
    <property type="project" value="InterPro"/>
</dbReference>
<evidence type="ECO:0000256" key="1">
    <source>
        <dbReference type="ARBA" id="ARBA00009458"/>
    </source>
</evidence>
<dbReference type="Pfam" id="PF00452">
    <property type="entry name" value="Bcl-2"/>
    <property type="match status" value="1"/>
</dbReference>
<sequence length="300" mass="32723">MAGDDGAPPNNEILGTDGEGQGASVRGEPHSRVGGILECDPPGNKNLPSEQAFNDDDGADGSGETVIADDCNTSGGVETVIAGDNGALCRYAIGTANTAMSFIEVCQIRLQHLFPQLVSSSRYNLCEDSIELTAECLANDVIRYLLKEDIYLISRDPVSRSMRHNVYQMLNKHSILFASMVNRLNVVPDTAYEAFMGVADELFLHGGVTWARIVCLYAFMGRLALWARDRRMHALKKKLPLYVSRFIGEKVAHFIKGYGGWEQLCIEYPVAEEISGAIWRSLLMTGATLGLVATILTVTS</sequence>
<keyword evidence="4" id="KW-0472">Membrane</keyword>
<dbReference type="PRINTS" id="PR01862">
    <property type="entry name" value="BCL2FAMILY"/>
</dbReference>
<protein>
    <submittedName>
        <fullName evidence="6">Bcl-2-like protein 1</fullName>
    </submittedName>
</protein>
<gene>
    <name evidence="6" type="ORF">WH47_10495</name>
</gene>
<dbReference type="CDD" id="cd06845">
    <property type="entry name" value="Bcl-2_like"/>
    <property type="match status" value="1"/>
</dbReference>
<keyword evidence="2" id="KW-0053">Apoptosis</keyword>
<comment type="similarity">
    <text evidence="1">Belongs to the Bcl-2 family.</text>
</comment>
<accession>A0A0L7R9N7</accession>
<dbReference type="InterPro" id="IPR026298">
    <property type="entry name" value="Bcl-2_fam"/>
</dbReference>
<dbReference type="PANTHER" id="PTHR11256">
    <property type="entry name" value="BCL-2 RELATED"/>
    <property type="match status" value="1"/>
</dbReference>
<evidence type="ECO:0000256" key="4">
    <source>
        <dbReference type="SAM" id="Phobius"/>
    </source>
</evidence>
<dbReference type="InterPro" id="IPR046371">
    <property type="entry name" value="Bcl-2_BH1-3"/>
</dbReference>
<dbReference type="OrthoDB" id="6021377at2759"/>
<dbReference type="InterPro" id="IPR036834">
    <property type="entry name" value="Bcl-2-like_sf"/>
</dbReference>
<dbReference type="GO" id="GO:0051400">
    <property type="term" value="F:BH domain binding"/>
    <property type="evidence" value="ECO:0007669"/>
    <property type="project" value="TreeGrafter"/>
</dbReference>
<organism evidence="6 7">
    <name type="scientific">Habropoda laboriosa</name>
    <dbReference type="NCBI Taxonomy" id="597456"/>
    <lineage>
        <taxon>Eukaryota</taxon>
        <taxon>Metazoa</taxon>
        <taxon>Ecdysozoa</taxon>
        <taxon>Arthropoda</taxon>
        <taxon>Hexapoda</taxon>
        <taxon>Insecta</taxon>
        <taxon>Pterygota</taxon>
        <taxon>Neoptera</taxon>
        <taxon>Endopterygota</taxon>
        <taxon>Hymenoptera</taxon>
        <taxon>Apocrita</taxon>
        <taxon>Aculeata</taxon>
        <taxon>Apoidea</taxon>
        <taxon>Anthophila</taxon>
        <taxon>Apidae</taxon>
        <taxon>Habropoda</taxon>
    </lineage>
</organism>
<dbReference type="STRING" id="597456.A0A0L7R9N7"/>
<evidence type="ECO:0000313" key="6">
    <source>
        <dbReference type="EMBL" id="KOC67544.1"/>
    </source>
</evidence>
<dbReference type="SMART" id="SM00337">
    <property type="entry name" value="BCL"/>
    <property type="match status" value="1"/>
</dbReference>
<dbReference type="GO" id="GO:0005741">
    <property type="term" value="C:mitochondrial outer membrane"/>
    <property type="evidence" value="ECO:0007669"/>
    <property type="project" value="TreeGrafter"/>
</dbReference>
<dbReference type="Proteomes" id="UP000053825">
    <property type="component" value="Unassembled WGS sequence"/>
</dbReference>
<dbReference type="GO" id="GO:0097192">
    <property type="term" value="P:extrinsic apoptotic signaling pathway in absence of ligand"/>
    <property type="evidence" value="ECO:0007669"/>
    <property type="project" value="TreeGrafter"/>
</dbReference>
<evidence type="ECO:0000313" key="7">
    <source>
        <dbReference type="Proteomes" id="UP000053825"/>
    </source>
</evidence>
<dbReference type="SUPFAM" id="SSF56854">
    <property type="entry name" value="Bcl-2 inhibitors of programmed cell death"/>
    <property type="match status" value="1"/>
</dbReference>
<feature type="region of interest" description="Disordered" evidence="3">
    <location>
        <begin position="1"/>
        <end position="63"/>
    </location>
</feature>
<dbReference type="GO" id="GO:0008630">
    <property type="term" value="P:intrinsic apoptotic signaling pathway in response to DNA damage"/>
    <property type="evidence" value="ECO:0007669"/>
    <property type="project" value="TreeGrafter"/>
</dbReference>
<dbReference type="InterPro" id="IPR002475">
    <property type="entry name" value="Bcl2-like"/>
</dbReference>
<feature type="domain" description="Bcl-2 Bcl-2 homology region 1-3" evidence="5">
    <location>
        <begin position="164"/>
        <end position="261"/>
    </location>
</feature>
<name>A0A0L7R9N7_9HYME</name>